<dbReference type="RefSeq" id="WP_203758264.1">
    <property type="nucleotide sequence ID" value="NZ_BONK01000017.1"/>
</dbReference>
<organism evidence="2 3">
    <name type="scientific">Cellulomonas chitinilytica</name>
    <dbReference type="NCBI Taxonomy" id="398759"/>
    <lineage>
        <taxon>Bacteria</taxon>
        <taxon>Bacillati</taxon>
        <taxon>Actinomycetota</taxon>
        <taxon>Actinomycetes</taxon>
        <taxon>Micrococcales</taxon>
        <taxon>Cellulomonadaceae</taxon>
        <taxon>Cellulomonas</taxon>
    </lineage>
</organism>
<evidence type="ECO:0000313" key="2">
    <source>
        <dbReference type="EMBL" id="GIG23259.1"/>
    </source>
</evidence>
<gene>
    <name evidence="2" type="ORF">Cch01nite_39830</name>
</gene>
<keyword evidence="3" id="KW-1185">Reference proteome</keyword>
<evidence type="ECO:0000256" key="1">
    <source>
        <dbReference type="SAM" id="MobiDB-lite"/>
    </source>
</evidence>
<protein>
    <submittedName>
        <fullName evidence="2">Uncharacterized protein</fullName>
    </submittedName>
</protein>
<feature type="compositionally biased region" description="Basic residues" evidence="1">
    <location>
        <begin position="34"/>
        <end position="48"/>
    </location>
</feature>
<proteinExistence type="predicted"/>
<dbReference type="EMBL" id="BONK01000017">
    <property type="protein sequence ID" value="GIG23259.1"/>
    <property type="molecule type" value="Genomic_DNA"/>
</dbReference>
<accession>A0A919U4L2</accession>
<reference evidence="2" key="1">
    <citation type="submission" date="2021-01" db="EMBL/GenBank/DDBJ databases">
        <title>Whole genome shotgun sequence of Cellulomonas chitinilytica NBRC 110799.</title>
        <authorList>
            <person name="Komaki H."/>
            <person name="Tamura T."/>
        </authorList>
    </citation>
    <scope>NUCLEOTIDE SEQUENCE</scope>
    <source>
        <strain evidence="2">NBRC 110799</strain>
    </source>
</reference>
<dbReference type="Proteomes" id="UP000632740">
    <property type="component" value="Unassembled WGS sequence"/>
</dbReference>
<comment type="caution">
    <text evidence="2">The sequence shown here is derived from an EMBL/GenBank/DDBJ whole genome shotgun (WGS) entry which is preliminary data.</text>
</comment>
<dbReference type="AlphaFoldDB" id="A0A919U4L2"/>
<evidence type="ECO:0000313" key="3">
    <source>
        <dbReference type="Proteomes" id="UP000632740"/>
    </source>
</evidence>
<sequence length="55" mass="6718">MHPDLAMALYVREEHDLELRLERRRSSLESYGRRMPRPHRMPSFHLHHVAASERR</sequence>
<feature type="region of interest" description="Disordered" evidence="1">
    <location>
        <begin position="30"/>
        <end position="55"/>
    </location>
</feature>
<name>A0A919U4L2_9CELL</name>